<accession>A0ACB9Z461</accession>
<keyword evidence="2" id="KW-1185">Reference proteome</keyword>
<evidence type="ECO:0000313" key="2">
    <source>
        <dbReference type="Proteomes" id="UP001497700"/>
    </source>
</evidence>
<dbReference type="EMBL" id="MU393462">
    <property type="protein sequence ID" value="KAI4866209.1"/>
    <property type="molecule type" value="Genomic_DNA"/>
</dbReference>
<proteinExistence type="predicted"/>
<gene>
    <name evidence="1" type="ORF">F4820DRAFT_267573</name>
</gene>
<sequence>MEQPITPQARALSRHGKMNYACEACRSSKIKCQSGPQPGICKRLPYIDLHIRSSCSEFKRECVFRTAPRTRRPKGVRPDTEEPLPPLPGPSKTFSIDFTMPAADDLPDDFEDLRERHERYIEDLVPSGEQEDADDDAAVLSPSVGGRAFSFNDLSMPTPSPAVAAAAASSSSRSSTAPAPASSRPVSSLGIKPQFNLDSAARLLASFRAMLPHCPCVALPEGDAADVRSMARDVPFVLLAVLAVTSCSASLQNHNLYDEEFRKILGLKFVAGGERSLELLQGLLIYCSWYPFHLRPKNKQLLQYLRMAVDMVHDLELDEAIDTNLAAEPPESKQARFQGIRAYLACFYILSVHSWGMSKPSSLDYTPWMARCCDILEACSDLEQDHVLVWLVRIQYIQHELWKLHRARNKRPDANDQNEQHRQLLRMGLETQLRDFQAGIPGHLSTTPSILIASLCVDVYVLAAPLMQATRPRREESGDPPTDSADRLQAAAYTVRAVLDYVASLPGEQLGRFSGPDMARLIVLVIVAYRLSFPVPTCPGFDHARGRQVLELSAILGRMSATGEEESDGGVGAGVGAGAEKEAAGGGNSSRTGKSGAGTSKKKIDVVTAMRVVLGSVKAKFDRKSAELEAAAAAEESSRRARMCPMFDGSLDQYLPLWEGQQQQQQGDSSFAGSSSSYATSLHSGSSSKAPMMAAAGGSVLLPSATTVGGGGSLYPQPAASKPVFHDLWATMTLGWATDADMGLQQQISGTAGVGDVGEYGDLLGL</sequence>
<name>A0ACB9Z461_9PEZI</name>
<organism evidence="1 2">
    <name type="scientific">Hypoxylon rubiginosum</name>
    <dbReference type="NCBI Taxonomy" id="110542"/>
    <lineage>
        <taxon>Eukaryota</taxon>
        <taxon>Fungi</taxon>
        <taxon>Dikarya</taxon>
        <taxon>Ascomycota</taxon>
        <taxon>Pezizomycotina</taxon>
        <taxon>Sordariomycetes</taxon>
        <taxon>Xylariomycetidae</taxon>
        <taxon>Xylariales</taxon>
        <taxon>Hypoxylaceae</taxon>
        <taxon>Hypoxylon</taxon>
    </lineage>
</organism>
<evidence type="ECO:0000313" key="1">
    <source>
        <dbReference type="EMBL" id="KAI4866209.1"/>
    </source>
</evidence>
<dbReference type="Proteomes" id="UP001497700">
    <property type="component" value="Unassembled WGS sequence"/>
</dbReference>
<protein>
    <submittedName>
        <fullName evidence="1">Uncharacterized protein</fullName>
    </submittedName>
</protein>
<reference evidence="1 2" key="1">
    <citation type="journal article" date="2022" name="New Phytol.">
        <title>Ecological generalism drives hyperdiversity of secondary metabolite gene clusters in xylarialean endophytes.</title>
        <authorList>
            <person name="Franco M.E.E."/>
            <person name="Wisecaver J.H."/>
            <person name="Arnold A.E."/>
            <person name="Ju Y.M."/>
            <person name="Slot J.C."/>
            <person name="Ahrendt S."/>
            <person name="Moore L.P."/>
            <person name="Eastman K.E."/>
            <person name="Scott K."/>
            <person name="Konkel Z."/>
            <person name="Mondo S.J."/>
            <person name="Kuo A."/>
            <person name="Hayes R.D."/>
            <person name="Haridas S."/>
            <person name="Andreopoulos B."/>
            <person name="Riley R."/>
            <person name="LaButti K."/>
            <person name="Pangilinan J."/>
            <person name="Lipzen A."/>
            <person name="Amirebrahimi M."/>
            <person name="Yan J."/>
            <person name="Adam C."/>
            <person name="Keymanesh K."/>
            <person name="Ng V."/>
            <person name="Louie K."/>
            <person name="Northen T."/>
            <person name="Drula E."/>
            <person name="Henrissat B."/>
            <person name="Hsieh H.M."/>
            <person name="Youens-Clark K."/>
            <person name="Lutzoni F."/>
            <person name="Miadlikowska J."/>
            <person name="Eastwood D.C."/>
            <person name="Hamelin R.C."/>
            <person name="Grigoriev I.V."/>
            <person name="U'Ren J.M."/>
        </authorList>
    </citation>
    <scope>NUCLEOTIDE SEQUENCE [LARGE SCALE GENOMIC DNA]</scope>
    <source>
        <strain evidence="1 2">CBS 119005</strain>
    </source>
</reference>
<comment type="caution">
    <text evidence="1">The sequence shown here is derived from an EMBL/GenBank/DDBJ whole genome shotgun (WGS) entry which is preliminary data.</text>
</comment>